<dbReference type="InterPro" id="IPR029063">
    <property type="entry name" value="SAM-dependent_MTases_sf"/>
</dbReference>
<keyword evidence="2" id="KW-1185">Reference proteome</keyword>
<name>A0ABV4P629_9GAMM</name>
<dbReference type="InterPro" id="IPR010743">
    <property type="entry name" value="Methionine_synth_MetW"/>
</dbReference>
<dbReference type="Pfam" id="PF07021">
    <property type="entry name" value="MetW"/>
    <property type="match status" value="1"/>
</dbReference>
<accession>A0ABV4P629</accession>
<dbReference type="Proteomes" id="UP001569428">
    <property type="component" value="Unassembled WGS sequence"/>
</dbReference>
<dbReference type="SUPFAM" id="SSF53335">
    <property type="entry name" value="S-adenosyl-L-methionine-dependent methyltransferases"/>
    <property type="match status" value="1"/>
</dbReference>
<gene>
    <name evidence="1" type="ORF">ACCI49_23190</name>
</gene>
<organism evidence="1 2">
    <name type="scientific">Microbulbifer epialgicus</name>
    <dbReference type="NCBI Taxonomy" id="393907"/>
    <lineage>
        <taxon>Bacteria</taxon>
        <taxon>Pseudomonadati</taxon>
        <taxon>Pseudomonadota</taxon>
        <taxon>Gammaproteobacteria</taxon>
        <taxon>Cellvibrionales</taxon>
        <taxon>Microbulbiferaceae</taxon>
        <taxon>Microbulbifer</taxon>
    </lineage>
</organism>
<sequence>MAFETVPYEIGDLIHKVYKYSNLGEYLDEENRFLQELVGKGSTLIDFGCGNGRHLRLLESHLDFGMGIDLDPGHINPVAL</sequence>
<dbReference type="RefSeq" id="WP_371841613.1">
    <property type="nucleotide sequence ID" value="NZ_JBGMEK010000140.1"/>
</dbReference>
<comment type="caution">
    <text evidence="1">The sequence shown here is derived from an EMBL/GenBank/DDBJ whole genome shotgun (WGS) entry which is preliminary data.</text>
</comment>
<evidence type="ECO:0000313" key="1">
    <source>
        <dbReference type="EMBL" id="MFA0813794.1"/>
    </source>
</evidence>
<reference evidence="1 2" key="1">
    <citation type="submission" date="2024-08" db="EMBL/GenBank/DDBJ databases">
        <authorList>
            <person name="Ishaq N."/>
        </authorList>
    </citation>
    <scope>NUCLEOTIDE SEQUENCE [LARGE SCALE GENOMIC DNA]</scope>
    <source>
        <strain evidence="1 2">DSM 18651</strain>
    </source>
</reference>
<evidence type="ECO:0000313" key="2">
    <source>
        <dbReference type="Proteomes" id="UP001569428"/>
    </source>
</evidence>
<protein>
    <submittedName>
        <fullName evidence="1">Methionine biosynthesis protein MetW</fullName>
    </submittedName>
</protein>
<dbReference type="EMBL" id="JBGMEK010000140">
    <property type="protein sequence ID" value="MFA0813794.1"/>
    <property type="molecule type" value="Genomic_DNA"/>
</dbReference>
<dbReference type="Gene3D" id="3.40.50.150">
    <property type="entry name" value="Vaccinia Virus protein VP39"/>
    <property type="match status" value="1"/>
</dbReference>
<proteinExistence type="predicted"/>